<feature type="region of interest" description="Disordered" evidence="1">
    <location>
        <begin position="135"/>
        <end position="172"/>
    </location>
</feature>
<feature type="non-terminal residue" evidence="2">
    <location>
        <position position="1"/>
    </location>
</feature>
<organism evidence="2 3">
    <name type="scientific">Thalassiosira oceanica</name>
    <name type="common">Marine diatom</name>
    <dbReference type="NCBI Taxonomy" id="159749"/>
    <lineage>
        <taxon>Eukaryota</taxon>
        <taxon>Sar</taxon>
        <taxon>Stramenopiles</taxon>
        <taxon>Ochrophyta</taxon>
        <taxon>Bacillariophyta</taxon>
        <taxon>Coscinodiscophyceae</taxon>
        <taxon>Thalassiosirophycidae</taxon>
        <taxon>Thalassiosirales</taxon>
        <taxon>Thalassiosiraceae</taxon>
        <taxon>Thalassiosira</taxon>
    </lineage>
</organism>
<dbReference type="EMBL" id="AGNL01037827">
    <property type="protein sequence ID" value="EJK53410.1"/>
    <property type="molecule type" value="Genomic_DNA"/>
</dbReference>
<sequence>LALLLGANRGIRDWPATDVTDGRVSHNNGNLRLLTRFNQTGRSKGLGAAREGRTLLSSTEEQERSLLLRTKDTIERLPREPIYPDQTRWRQAQTRRETDTTLQVAPTPAAVELTAITTVTRMEVITTPMTMVQRTTTREMEAPPTPLHPAILTRPRRRRERSGKDSSSKLGS</sequence>
<dbReference type="AlphaFoldDB" id="K0RJL1"/>
<gene>
    <name evidence="2" type="ORF">THAOC_27161</name>
</gene>
<evidence type="ECO:0000256" key="1">
    <source>
        <dbReference type="SAM" id="MobiDB-lite"/>
    </source>
</evidence>
<proteinExistence type="predicted"/>
<reference evidence="2 3" key="1">
    <citation type="journal article" date="2012" name="Genome Biol.">
        <title>Genome and low-iron response of an oceanic diatom adapted to chronic iron limitation.</title>
        <authorList>
            <person name="Lommer M."/>
            <person name="Specht M."/>
            <person name="Roy A.S."/>
            <person name="Kraemer L."/>
            <person name="Andreson R."/>
            <person name="Gutowska M.A."/>
            <person name="Wolf J."/>
            <person name="Bergner S.V."/>
            <person name="Schilhabel M.B."/>
            <person name="Klostermeier U.C."/>
            <person name="Beiko R.G."/>
            <person name="Rosenstiel P."/>
            <person name="Hippler M."/>
            <person name="Laroche J."/>
        </authorList>
    </citation>
    <scope>NUCLEOTIDE SEQUENCE [LARGE SCALE GENOMIC DNA]</scope>
    <source>
        <strain evidence="2 3">CCMP1005</strain>
    </source>
</reference>
<evidence type="ECO:0000313" key="3">
    <source>
        <dbReference type="Proteomes" id="UP000266841"/>
    </source>
</evidence>
<dbReference type="Proteomes" id="UP000266841">
    <property type="component" value="Unassembled WGS sequence"/>
</dbReference>
<accession>K0RJL1</accession>
<comment type="caution">
    <text evidence="2">The sequence shown here is derived from an EMBL/GenBank/DDBJ whole genome shotgun (WGS) entry which is preliminary data.</text>
</comment>
<name>K0RJL1_THAOC</name>
<protein>
    <submittedName>
        <fullName evidence="2">Uncharacterized protein</fullName>
    </submittedName>
</protein>
<feature type="compositionally biased region" description="Basic and acidic residues" evidence="1">
    <location>
        <begin position="162"/>
        <end position="172"/>
    </location>
</feature>
<keyword evidence="3" id="KW-1185">Reference proteome</keyword>
<evidence type="ECO:0000313" key="2">
    <source>
        <dbReference type="EMBL" id="EJK53410.1"/>
    </source>
</evidence>